<dbReference type="SUPFAM" id="SSF81383">
    <property type="entry name" value="F-box domain"/>
    <property type="match status" value="1"/>
</dbReference>
<dbReference type="InterPro" id="IPR001810">
    <property type="entry name" value="F-box_dom"/>
</dbReference>
<sequence>MNVPNTNIINRDKIINGNEVKEAIPSHEFPQYNLNSLKRKLYVNDTKYFTQHPSILYLMPLYFQISTDSEKSQKYINNFVSESSCGNILSDVYAGTRSSGNIFTGLPFEIKLRIVRYLNQYDLIILASICKNFHAACIIELYNSIIVDQNYSNLTHHSQAQGYHHGTYIKQPYSFNKLLENLPLYGHLIEHFQVINLPSNLRLKNGICSLDAAFNNDILYHLDHAKTIKLPLDVTLNIFDCGCHYVLGYSDANEGYVYPFWSLQKLSCGKITFISNTSGHDHHVKPSSSLTVQSLENLELTSMKSFICLMRIYENSLFKTLKHLKLTLTEEKYKNNSGIFGIKKNRKNFFTQSLDFNLLEAYNATVDNNKTNATIKNDFPTVVKINNKELYLSHLGCSYYELLFSLHKRPSNFTNLETFELNNTSVLPNDAKFLNKILSLDKIRKLSLNNIREYCLTPLVHLEQCTDNRFLKKINWDAMKNLTILKINIHEPYFDTVEYVLDKTLISADGGLRELDISMRWDGYKENNISWSNSKSTTLAKSIMQHHCTLTKLSLEIIENQEDYYEFDKFINLEKLDELKFWEAMQNLTGLKIDNRSFPSNIGTSKALLPNLQYLHLTGKFRGNSTGFNFGLINTRTDDTFYAETNYFRNLSVSYFKRFPSLSYIKYGGKLIFKKNSSVDSTTVDDNNGNILMYSDWFDEKIRIFV</sequence>
<reference evidence="3" key="1">
    <citation type="submission" date="2018-06" db="EMBL/GenBank/DDBJ databases">
        <authorList>
            <person name="Guldener U."/>
        </authorList>
    </citation>
    <scope>NUCLEOTIDE SEQUENCE [LARGE SCALE GENOMIC DNA]</scope>
    <source>
        <strain evidence="3">UTAD17</strain>
    </source>
</reference>
<dbReference type="VEuPathDB" id="FungiDB:SCODWIG_00631"/>
<dbReference type="Proteomes" id="UP000262825">
    <property type="component" value="Unassembled WGS sequence"/>
</dbReference>
<dbReference type="CDD" id="cd09917">
    <property type="entry name" value="F-box_SF"/>
    <property type="match status" value="1"/>
</dbReference>
<organism evidence="2 3">
    <name type="scientific">Saccharomycodes ludwigii</name>
    <dbReference type="NCBI Taxonomy" id="36035"/>
    <lineage>
        <taxon>Eukaryota</taxon>
        <taxon>Fungi</taxon>
        <taxon>Dikarya</taxon>
        <taxon>Ascomycota</taxon>
        <taxon>Saccharomycotina</taxon>
        <taxon>Saccharomycetes</taxon>
        <taxon>Saccharomycodales</taxon>
        <taxon>Saccharomycodaceae</taxon>
        <taxon>Saccharomycodes</taxon>
    </lineage>
</organism>
<proteinExistence type="predicted"/>
<dbReference type="Pfam" id="PF12937">
    <property type="entry name" value="F-box-like"/>
    <property type="match status" value="1"/>
</dbReference>
<name>A0A376B435_9ASCO</name>
<keyword evidence="3" id="KW-1185">Reference proteome</keyword>
<dbReference type="InterPro" id="IPR036047">
    <property type="entry name" value="F-box-like_dom_sf"/>
</dbReference>
<evidence type="ECO:0000313" key="3">
    <source>
        <dbReference type="Proteomes" id="UP000262825"/>
    </source>
</evidence>
<feature type="domain" description="F-box" evidence="1">
    <location>
        <begin position="100"/>
        <end position="154"/>
    </location>
</feature>
<evidence type="ECO:0000259" key="1">
    <source>
        <dbReference type="PROSITE" id="PS50181"/>
    </source>
</evidence>
<dbReference type="PROSITE" id="PS50181">
    <property type="entry name" value="FBOX"/>
    <property type="match status" value="1"/>
</dbReference>
<dbReference type="EMBL" id="UFAJ01000058">
    <property type="protein sequence ID" value="SSD58870.1"/>
    <property type="molecule type" value="Genomic_DNA"/>
</dbReference>
<accession>A0A376B435</accession>
<dbReference type="AlphaFoldDB" id="A0A376B435"/>
<dbReference type="OrthoDB" id="4024240at2759"/>
<protein>
    <recommendedName>
        <fullName evidence="1">F-box domain-containing protein</fullName>
    </recommendedName>
</protein>
<gene>
    <name evidence="2" type="ORF">SCODWIG_00631</name>
</gene>
<evidence type="ECO:0000313" key="2">
    <source>
        <dbReference type="EMBL" id="SSD58870.1"/>
    </source>
</evidence>